<dbReference type="AlphaFoldDB" id="A0AA88DTC0"/>
<evidence type="ECO:0000313" key="1">
    <source>
        <dbReference type="EMBL" id="GMN61487.1"/>
    </source>
</evidence>
<protein>
    <submittedName>
        <fullName evidence="1">Uncharacterized protein</fullName>
    </submittedName>
</protein>
<accession>A0AA88DTC0</accession>
<sequence length="90" mass="9873">MSSMTASRPQVETLLMARTTAPRTISVMSSMTASRPQVETLLMARTTLSASNSRIQSEKPQRLAGFRPALAARYSATLGRKKAKESEEEK</sequence>
<evidence type="ECO:0000313" key="2">
    <source>
        <dbReference type="Proteomes" id="UP001187192"/>
    </source>
</evidence>
<name>A0AA88DTC0_FICCA</name>
<reference evidence="1" key="1">
    <citation type="submission" date="2023-07" db="EMBL/GenBank/DDBJ databases">
        <title>draft genome sequence of fig (Ficus carica).</title>
        <authorList>
            <person name="Takahashi T."/>
            <person name="Nishimura K."/>
        </authorList>
    </citation>
    <scope>NUCLEOTIDE SEQUENCE</scope>
</reference>
<keyword evidence="2" id="KW-1185">Reference proteome</keyword>
<proteinExistence type="predicted"/>
<comment type="caution">
    <text evidence="1">The sequence shown here is derived from an EMBL/GenBank/DDBJ whole genome shotgun (WGS) entry which is preliminary data.</text>
</comment>
<organism evidence="1 2">
    <name type="scientific">Ficus carica</name>
    <name type="common">Common fig</name>
    <dbReference type="NCBI Taxonomy" id="3494"/>
    <lineage>
        <taxon>Eukaryota</taxon>
        <taxon>Viridiplantae</taxon>
        <taxon>Streptophyta</taxon>
        <taxon>Embryophyta</taxon>
        <taxon>Tracheophyta</taxon>
        <taxon>Spermatophyta</taxon>
        <taxon>Magnoliopsida</taxon>
        <taxon>eudicotyledons</taxon>
        <taxon>Gunneridae</taxon>
        <taxon>Pentapetalae</taxon>
        <taxon>rosids</taxon>
        <taxon>fabids</taxon>
        <taxon>Rosales</taxon>
        <taxon>Moraceae</taxon>
        <taxon>Ficeae</taxon>
        <taxon>Ficus</taxon>
    </lineage>
</organism>
<gene>
    <name evidence="1" type="ORF">TIFTF001_030582</name>
</gene>
<dbReference type="Proteomes" id="UP001187192">
    <property type="component" value="Unassembled WGS sequence"/>
</dbReference>
<dbReference type="EMBL" id="BTGU01000112">
    <property type="protein sequence ID" value="GMN61487.1"/>
    <property type="molecule type" value="Genomic_DNA"/>
</dbReference>